<dbReference type="InterPro" id="IPR051314">
    <property type="entry name" value="AAA_ATPase_RarA/MGS1/WRNIP1"/>
</dbReference>
<keyword evidence="4" id="KW-0235">DNA replication</keyword>
<dbReference type="GO" id="GO:0017116">
    <property type="term" value="F:single-stranded DNA helicase activity"/>
    <property type="evidence" value="ECO:0007669"/>
    <property type="project" value="TreeGrafter"/>
</dbReference>
<evidence type="ECO:0000256" key="3">
    <source>
        <dbReference type="ARBA" id="ARBA00020776"/>
    </source>
</evidence>
<dbReference type="InterPro" id="IPR003593">
    <property type="entry name" value="AAA+_ATPase"/>
</dbReference>
<dbReference type="STRING" id="516051.VC82_782"/>
<dbReference type="HOGENOM" id="CLU_017985_0_3_10"/>
<proteinExistence type="inferred from homology"/>
<dbReference type="Gene3D" id="1.10.3710.10">
    <property type="entry name" value="DNA polymerase III clamp loader subunits, C-terminal domain"/>
    <property type="match status" value="1"/>
</dbReference>
<dbReference type="PANTHER" id="PTHR13779">
    <property type="entry name" value="WERNER HELICASE-INTERACTING PROTEIN 1 FAMILY MEMBER"/>
    <property type="match status" value="1"/>
</dbReference>
<evidence type="ECO:0000256" key="1">
    <source>
        <dbReference type="ARBA" id="ARBA00002393"/>
    </source>
</evidence>
<dbReference type="InterPro" id="IPR008921">
    <property type="entry name" value="DNA_pol3_clamp-load_cplx_C"/>
</dbReference>
<dbReference type="FunFam" id="1.10.3710.10:FF:000004">
    <property type="entry name" value="Putative ATPase, AAA family"/>
    <property type="match status" value="1"/>
</dbReference>
<organism evidence="8 9">
    <name type="scientific">Flagellimonas lutaonensis</name>
    <dbReference type="NCBI Taxonomy" id="516051"/>
    <lineage>
        <taxon>Bacteria</taxon>
        <taxon>Pseudomonadati</taxon>
        <taxon>Bacteroidota</taxon>
        <taxon>Flavobacteriia</taxon>
        <taxon>Flavobacteriales</taxon>
        <taxon>Flavobacteriaceae</taxon>
        <taxon>Flagellimonas</taxon>
    </lineage>
</organism>
<dbReference type="EMBL" id="CP011071">
    <property type="protein sequence ID" value="AKA34444.1"/>
    <property type="molecule type" value="Genomic_DNA"/>
</dbReference>
<dbReference type="Pfam" id="PF00004">
    <property type="entry name" value="AAA"/>
    <property type="match status" value="1"/>
</dbReference>
<dbReference type="PANTHER" id="PTHR13779:SF7">
    <property type="entry name" value="ATPASE WRNIP1"/>
    <property type="match status" value="1"/>
</dbReference>
<evidence type="ECO:0000256" key="2">
    <source>
        <dbReference type="ARBA" id="ARBA00008959"/>
    </source>
</evidence>
<dbReference type="InterPro" id="IPR021886">
    <property type="entry name" value="MgsA_C"/>
</dbReference>
<dbReference type="Proteomes" id="UP000032726">
    <property type="component" value="Chromosome"/>
</dbReference>
<name>A0A0D5YR96_9FLAO</name>
<evidence type="ECO:0000256" key="6">
    <source>
        <dbReference type="ARBA" id="ARBA00022840"/>
    </source>
</evidence>
<evidence type="ECO:0000256" key="4">
    <source>
        <dbReference type="ARBA" id="ARBA00022705"/>
    </source>
</evidence>
<dbReference type="PRINTS" id="PR00830">
    <property type="entry name" value="ENDOLAPTASE"/>
</dbReference>
<dbReference type="KEGG" id="mlt:VC82_782"/>
<dbReference type="AlphaFoldDB" id="A0A0D5YR96"/>
<comment type="function">
    <text evidence="1">DNA-dependent ATPase that plays important roles in cellular responses to stalled DNA replication processes.</text>
</comment>
<dbReference type="Gene3D" id="1.10.8.60">
    <property type="match status" value="1"/>
</dbReference>
<dbReference type="GO" id="GO:0016887">
    <property type="term" value="F:ATP hydrolysis activity"/>
    <property type="evidence" value="ECO:0007669"/>
    <property type="project" value="InterPro"/>
</dbReference>
<dbReference type="InterPro" id="IPR003959">
    <property type="entry name" value="ATPase_AAA_core"/>
</dbReference>
<dbReference type="GO" id="GO:0003677">
    <property type="term" value="F:DNA binding"/>
    <property type="evidence" value="ECO:0007669"/>
    <property type="project" value="InterPro"/>
</dbReference>
<dbReference type="InterPro" id="IPR027417">
    <property type="entry name" value="P-loop_NTPase"/>
</dbReference>
<evidence type="ECO:0000313" key="9">
    <source>
        <dbReference type="Proteomes" id="UP000032726"/>
    </source>
</evidence>
<dbReference type="CDD" id="cd18139">
    <property type="entry name" value="HLD_clamp_RarA"/>
    <property type="match status" value="1"/>
</dbReference>
<keyword evidence="6" id="KW-0067">ATP-binding</keyword>
<dbReference type="FunFam" id="1.20.272.10:FF:000001">
    <property type="entry name" value="Putative AAA family ATPase"/>
    <property type="match status" value="1"/>
</dbReference>
<sequence>MSYFYAMSEPLAERIRPKTLDEYISQQHLVGPTGALYNQIKKGMVPSLIFWGPPGTGKTTLAQIIANESGRPFYTLSAISSGVKEVREVIAKAKQSDGLFTSKNPILFIDEIHRFSKSQQDSLLGAVEKGWVTLIGATTENPSFEVIPALLSRCQVYILNAFGKEDLEALLLRAIREDALLKAKKITLNETEALLRLSGGDGRKLLNIFELIVNSEESDQVIITNTLVQQKVQKNTVLYDKAGGQHYDIISAFIKSIRGSDPNAAVYWLARMIEGGEDVKFIARRMVILASEDIGNANPTALVLANATFQSVNIIGYPEARIILSQCATYLASSPKSNASYLAIGNAQQKVRETGDLPVPLHIRNAPTKLMKDLGYGKEYAYAHDYEDNFVQSEFLPEELSGTTFYKPGNNPRENAFREFLKKHWKDKYDF</sequence>
<keyword evidence="5" id="KW-0547">Nucleotide-binding</keyword>
<dbReference type="CDD" id="cd00009">
    <property type="entry name" value="AAA"/>
    <property type="match status" value="1"/>
</dbReference>
<protein>
    <recommendedName>
        <fullName evidence="3">Replication-associated recombination protein A</fullName>
    </recommendedName>
</protein>
<comment type="similarity">
    <text evidence="2">Belongs to the AAA ATPase family. RarA/MGS1/WRNIP1 subfamily.</text>
</comment>
<feature type="domain" description="AAA+ ATPase" evidence="7">
    <location>
        <begin position="44"/>
        <end position="162"/>
    </location>
</feature>
<dbReference type="SMART" id="SM00382">
    <property type="entry name" value="AAA"/>
    <property type="match status" value="1"/>
</dbReference>
<keyword evidence="9" id="KW-1185">Reference proteome</keyword>
<accession>A0A0D5YR96</accession>
<dbReference type="Pfam" id="PF12002">
    <property type="entry name" value="MgsA_C"/>
    <property type="match status" value="1"/>
</dbReference>
<evidence type="ECO:0000313" key="8">
    <source>
        <dbReference type="EMBL" id="AKA34444.1"/>
    </source>
</evidence>
<evidence type="ECO:0000256" key="5">
    <source>
        <dbReference type="ARBA" id="ARBA00022741"/>
    </source>
</evidence>
<dbReference type="Gene3D" id="3.40.50.300">
    <property type="entry name" value="P-loop containing nucleotide triphosphate hydrolases"/>
    <property type="match status" value="1"/>
</dbReference>
<evidence type="ECO:0000259" key="7">
    <source>
        <dbReference type="SMART" id="SM00382"/>
    </source>
</evidence>
<dbReference type="Gene3D" id="1.20.272.10">
    <property type="match status" value="1"/>
</dbReference>
<dbReference type="SUPFAM" id="SSF48019">
    <property type="entry name" value="post-AAA+ oligomerization domain-like"/>
    <property type="match status" value="1"/>
</dbReference>
<dbReference type="GO" id="GO:0005524">
    <property type="term" value="F:ATP binding"/>
    <property type="evidence" value="ECO:0007669"/>
    <property type="project" value="UniProtKB-KW"/>
</dbReference>
<dbReference type="GO" id="GO:0006261">
    <property type="term" value="P:DNA-templated DNA replication"/>
    <property type="evidence" value="ECO:0007669"/>
    <property type="project" value="TreeGrafter"/>
</dbReference>
<gene>
    <name evidence="8" type="ORF">VC82_782</name>
</gene>
<dbReference type="GO" id="GO:0008047">
    <property type="term" value="F:enzyme activator activity"/>
    <property type="evidence" value="ECO:0007669"/>
    <property type="project" value="TreeGrafter"/>
</dbReference>
<dbReference type="Pfam" id="PF16193">
    <property type="entry name" value="AAA_assoc_2"/>
    <property type="match status" value="1"/>
</dbReference>
<dbReference type="FunFam" id="3.40.50.300:FF:000137">
    <property type="entry name" value="Replication-associated recombination protein A"/>
    <property type="match status" value="1"/>
</dbReference>
<dbReference type="SUPFAM" id="SSF52540">
    <property type="entry name" value="P-loop containing nucleoside triphosphate hydrolases"/>
    <property type="match status" value="1"/>
</dbReference>
<dbReference type="InterPro" id="IPR032423">
    <property type="entry name" value="AAA_assoc_2"/>
</dbReference>
<dbReference type="PATRIC" id="fig|516051.4.peg.811"/>
<dbReference type="GO" id="GO:0000731">
    <property type="term" value="P:DNA synthesis involved in DNA repair"/>
    <property type="evidence" value="ECO:0007669"/>
    <property type="project" value="TreeGrafter"/>
</dbReference>
<reference evidence="8 9" key="1">
    <citation type="submission" date="2015-03" db="EMBL/GenBank/DDBJ databases">
        <title>Complete genome sequence of Muricauda lutaonensis CC-HSB-11T, isolated from a coastal hot spring.</title>
        <authorList>
            <person name="Kim K.M."/>
        </authorList>
    </citation>
    <scope>NUCLEOTIDE SEQUENCE [LARGE SCALE GENOMIC DNA]</scope>
    <source>
        <strain evidence="8 9">CC-HSB-11</strain>
    </source>
</reference>